<dbReference type="EMBL" id="CAJVPK010000126">
    <property type="protein sequence ID" value="CAG8454688.1"/>
    <property type="molecule type" value="Genomic_DNA"/>
</dbReference>
<evidence type="ECO:0000313" key="2">
    <source>
        <dbReference type="EMBL" id="CAG8454688.1"/>
    </source>
</evidence>
<reference evidence="2" key="1">
    <citation type="submission" date="2021-06" db="EMBL/GenBank/DDBJ databases">
        <authorList>
            <person name="Kallberg Y."/>
            <person name="Tangrot J."/>
            <person name="Rosling A."/>
        </authorList>
    </citation>
    <scope>NUCLEOTIDE SEQUENCE</scope>
    <source>
        <strain evidence="2">AZ414A</strain>
    </source>
</reference>
<evidence type="ECO:0000256" key="1">
    <source>
        <dbReference type="SAM" id="SignalP"/>
    </source>
</evidence>
<dbReference type="AlphaFoldDB" id="A0A9N8VL80"/>
<proteinExistence type="predicted"/>
<protein>
    <submittedName>
        <fullName evidence="2">131_t:CDS:1</fullName>
    </submittedName>
</protein>
<evidence type="ECO:0000313" key="3">
    <source>
        <dbReference type="Proteomes" id="UP000789706"/>
    </source>
</evidence>
<name>A0A9N8VL80_9GLOM</name>
<comment type="caution">
    <text evidence="2">The sequence shown here is derived from an EMBL/GenBank/DDBJ whole genome shotgun (WGS) entry which is preliminary data.</text>
</comment>
<organism evidence="2 3">
    <name type="scientific">Diversispora eburnea</name>
    <dbReference type="NCBI Taxonomy" id="1213867"/>
    <lineage>
        <taxon>Eukaryota</taxon>
        <taxon>Fungi</taxon>
        <taxon>Fungi incertae sedis</taxon>
        <taxon>Mucoromycota</taxon>
        <taxon>Glomeromycotina</taxon>
        <taxon>Glomeromycetes</taxon>
        <taxon>Diversisporales</taxon>
        <taxon>Diversisporaceae</taxon>
        <taxon>Diversispora</taxon>
    </lineage>
</organism>
<keyword evidence="3" id="KW-1185">Reference proteome</keyword>
<sequence>MTVNVKLILFKSLVIITLRSFCHGLIRDPRNNRTNLTVNWNPPYYNGRLYIR</sequence>
<accession>A0A9N8VL80</accession>
<dbReference type="Proteomes" id="UP000789706">
    <property type="component" value="Unassembled WGS sequence"/>
</dbReference>
<feature type="chain" id="PRO_5040443414" evidence="1">
    <location>
        <begin position="25"/>
        <end position="52"/>
    </location>
</feature>
<gene>
    <name evidence="2" type="ORF">DEBURN_LOCUS2347</name>
</gene>
<feature type="signal peptide" evidence="1">
    <location>
        <begin position="1"/>
        <end position="24"/>
    </location>
</feature>
<keyword evidence="1" id="KW-0732">Signal</keyword>